<dbReference type="InterPro" id="IPR045584">
    <property type="entry name" value="Pilin-like"/>
</dbReference>
<accession>X0U5U4</accession>
<feature type="non-terminal residue" evidence="2">
    <location>
        <position position="265"/>
    </location>
</feature>
<comment type="caution">
    <text evidence="2">The sequence shown here is derived from an EMBL/GenBank/DDBJ whole genome shotgun (WGS) entry which is preliminary data.</text>
</comment>
<dbReference type="EMBL" id="BARS01027766">
    <property type="protein sequence ID" value="GAG00935.1"/>
    <property type="molecule type" value="Genomic_DNA"/>
</dbReference>
<evidence type="ECO:0000313" key="2">
    <source>
        <dbReference type="EMBL" id="GAG00935.1"/>
    </source>
</evidence>
<dbReference type="NCBIfam" id="TIGR02532">
    <property type="entry name" value="IV_pilin_GFxxxE"/>
    <property type="match status" value="1"/>
</dbReference>
<organism evidence="2">
    <name type="scientific">marine sediment metagenome</name>
    <dbReference type="NCBI Taxonomy" id="412755"/>
    <lineage>
        <taxon>unclassified sequences</taxon>
        <taxon>metagenomes</taxon>
        <taxon>ecological metagenomes</taxon>
    </lineage>
</organism>
<protein>
    <recommendedName>
        <fullName evidence="3">Type II secretion system protein GspG C-terminal domain-containing protein</fullName>
    </recommendedName>
</protein>
<evidence type="ECO:0000256" key="1">
    <source>
        <dbReference type="SAM" id="Phobius"/>
    </source>
</evidence>
<keyword evidence="1" id="KW-0812">Transmembrane</keyword>
<feature type="non-terminal residue" evidence="2">
    <location>
        <position position="1"/>
    </location>
</feature>
<proteinExistence type="predicted"/>
<dbReference type="Gene3D" id="3.30.700.10">
    <property type="entry name" value="Glycoprotein, Type 4 Pilin"/>
    <property type="match status" value="1"/>
</dbReference>
<dbReference type="SUPFAM" id="SSF54523">
    <property type="entry name" value="Pili subunits"/>
    <property type="match status" value="1"/>
</dbReference>
<feature type="transmembrane region" description="Helical" evidence="1">
    <location>
        <begin position="16"/>
        <end position="39"/>
    </location>
</feature>
<keyword evidence="1" id="KW-0472">Membrane</keyword>
<gene>
    <name evidence="2" type="ORF">S01H1_43581</name>
</gene>
<keyword evidence="1" id="KW-1133">Transmembrane helix</keyword>
<name>X0U5U4_9ZZZZ</name>
<reference evidence="2" key="1">
    <citation type="journal article" date="2014" name="Front. Microbiol.">
        <title>High frequency of phylogenetically diverse reductive dehalogenase-homologous genes in deep subseafloor sedimentary metagenomes.</title>
        <authorList>
            <person name="Kawai M."/>
            <person name="Futagami T."/>
            <person name="Toyoda A."/>
            <person name="Takaki Y."/>
            <person name="Nishi S."/>
            <person name="Hori S."/>
            <person name="Arai W."/>
            <person name="Tsubouchi T."/>
            <person name="Morono Y."/>
            <person name="Uchiyama I."/>
            <person name="Ito T."/>
            <person name="Fujiyama A."/>
            <person name="Inagaki F."/>
            <person name="Takami H."/>
        </authorList>
    </citation>
    <scope>NUCLEOTIDE SEQUENCE</scope>
    <source>
        <strain evidence="2">Expedition CK06-06</strain>
    </source>
</reference>
<evidence type="ECO:0008006" key="3">
    <source>
        <dbReference type="Google" id="ProtNLM"/>
    </source>
</evidence>
<dbReference type="AlphaFoldDB" id="X0U5U4"/>
<dbReference type="Pfam" id="PF07963">
    <property type="entry name" value="N_methyl"/>
    <property type="match status" value="1"/>
</dbReference>
<dbReference type="InterPro" id="IPR012902">
    <property type="entry name" value="N_methyl_site"/>
</dbReference>
<sequence length="265" mass="29690">VGLACGRADMREKKAFTLVELLIVVSIIALLITLIMPSLGRARDLAKKAVCAAKESAYARAVAIYVANHDSYPPFAPVPHPGFWIYDYPNPGDKYHEDRARPWPKTYGVLQAMDIKGTHRTSQGSWAYFWEADEIWEGCFCPAMDATRILDWCSDPPDDPYNPKWKVEYHPAAIGYQWNVCLRATTHQGHRWTPTPDSRGEPLPGSVHCLIQNVNAWMILPDGSAYTATAIDPGEIARPSECAEAWDSPDFGSLDWVTEANRNRN</sequence>